<proteinExistence type="inferred from homology"/>
<evidence type="ECO:0000256" key="11">
    <source>
        <dbReference type="SAM" id="Coils"/>
    </source>
</evidence>
<evidence type="ECO:0000256" key="1">
    <source>
        <dbReference type="ARBA" id="ARBA00004123"/>
    </source>
</evidence>
<evidence type="ECO:0000256" key="6">
    <source>
        <dbReference type="ARBA" id="ARBA00022553"/>
    </source>
</evidence>
<dbReference type="Proteomes" id="UP001497600">
    <property type="component" value="Chromosome A"/>
</dbReference>
<keyword evidence="6" id="KW-0597">Phosphoprotein</keyword>
<reference evidence="15 16" key="1">
    <citation type="submission" date="2024-01" db="EMBL/GenBank/DDBJ databases">
        <authorList>
            <consortium name="Genoscope - CEA"/>
            <person name="William W."/>
        </authorList>
    </citation>
    <scope>NUCLEOTIDE SEQUENCE [LARGE SCALE GENOMIC DNA]</scope>
    <source>
        <strain evidence="15 16">29B2s-10</strain>
    </source>
</reference>
<evidence type="ECO:0000256" key="12">
    <source>
        <dbReference type="SAM" id="MobiDB-lite"/>
    </source>
</evidence>
<feature type="compositionally biased region" description="Polar residues" evidence="12">
    <location>
        <begin position="398"/>
        <end position="409"/>
    </location>
</feature>
<keyword evidence="4 10" id="KW-0963">Cytoplasm</keyword>
<organism evidence="15 16">
    <name type="scientific">[Candida] anglica</name>
    <dbReference type="NCBI Taxonomy" id="148631"/>
    <lineage>
        <taxon>Eukaryota</taxon>
        <taxon>Fungi</taxon>
        <taxon>Dikarya</taxon>
        <taxon>Ascomycota</taxon>
        <taxon>Saccharomycotina</taxon>
        <taxon>Pichiomycetes</taxon>
        <taxon>Debaryomycetaceae</taxon>
        <taxon>Kurtzmaniella</taxon>
    </lineage>
</organism>
<accession>A0ABP0E5H1</accession>
<evidence type="ECO:0000256" key="5">
    <source>
        <dbReference type="ARBA" id="ARBA00022491"/>
    </source>
</evidence>
<feature type="coiled-coil region" evidence="11">
    <location>
        <begin position="37"/>
        <end position="97"/>
    </location>
</feature>
<dbReference type="Pfam" id="PF04065">
    <property type="entry name" value="Not3"/>
    <property type="match status" value="1"/>
</dbReference>
<gene>
    <name evidence="15" type="primary">NOT5</name>
    <name evidence="15" type="ORF">CAAN4_A03092</name>
</gene>
<dbReference type="InterPro" id="IPR040168">
    <property type="entry name" value="Not2/3/5"/>
</dbReference>
<dbReference type="InterPro" id="IPR012270">
    <property type="entry name" value="CCR4-NOT_su3/5"/>
</dbReference>
<evidence type="ECO:0000259" key="13">
    <source>
        <dbReference type="Pfam" id="PF04065"/>
    </source>
</evidence>
<keyword evidence="8 10" id="KW-0804">Transcription</keyword>
<feature type="domain" description="CCR4-Not complex component Not N-terminal" evidence="13">
    <location>
        <begin position="3"/>
        <end position="237"/>
    </location>
</feature>
<evidence type="ECO:0000256" key="2">
    <source>
        <dbReference type="ARBA" id="ARBA00004496"/>
    </source>
</evidence>
<feature type="coiled-coil region" evidence="11">
    <location>
        <begin position="136"/>
        <end position="163"/>
    </location>
</feature>
<evidence type="ECO:0000256" key="8">
    <source>
        <dbReference type="ARBA" id="ARBA00023163"/>
    </source>
</evidence>
<dbReference type="InterPro" id="IPR038635">
    <property type="entry name" value="CCR4-NOT_su2/3/5_C_sf"/>
</dbReference>
<feature type="domain" description="NOT2/NOT3/NOT5 C-terminal" evidence="14">
    <location>
        <begin position="477"/>
        <end position="609"/>
    </location>
</feature>
<comment type="subcellular location">
    <subcellularLocation>
        <location evidence="2 10">Cytoplasm</location>
    </subcellularLocation>
    <subcellularLocation>
        <location evidence="1 10">Nucleus</location>
    </subcellularLocation>
</comment>
<evidence type="ECO:0000313" key="15">
    <source>
        <dbReference type="EMBL" id="CAK7892481.1"/>
    </source>
</evidence>
<comment type="function">
    <text evidence="10">Acts as component of the CCR4-NOT core complex, which in the nucleus seems to be a general transcription factor, and in the cytoplasm the major mRNA deadenylase involved in mRNA turnover. The NOT protein subcomplex negatively regulates the basal and activated transcription of many genes. Preferentially affects TC-type TATA element-dependent transcription. Could directly or indirectly inhibit component(s) of the general transcription machinery.</text>
</comment>
<protein>
    <recommendedName>
        <fullName evidence="10">General negative regulator of transcription subunit</fullName>
    </recommendedName>
</protein>
<evidence type="ECO:0000256" key="4">
    <source>
        <dbReference type="ARBA" id="ARBA00022490"/>
    </source>
</evidence>
<feature type="region of interest" description="Disordered" evidence="12">
    <location>
        <begin position="311"/>
        <end position="344"/>
    </location>
</feature>
<evidence type="ECO:0000313" key="16">
    <source>
        <dbReference type="Proteomes" id="UP001497600"/>
    </source>
</evidence>
<keyword evidence="11" id="KW-0175">Coiled coil</keyword>
<feature type="compositionally biased region" description="Low complexity" evidence="12">
    <location>
        <begin position="410"/>
        <end position="422"/>
    </location>
</feature>
<dbReference type="InterPro" id="IPR007282">
    <property type="entry name" value="NOT2/3/5_C"/>
</dbReference>
<keyword evidence="10" id="KW-0010">Activator</keyword>
<evidence type="ECO:0000256" key="9">
    <source>
        <dbReference type="ARBA" id="ARBA00023242"/>
    </source>
</evidence>
<evidence type="ECO:0000256" key="7">
    <source>
        <dbReference type="ARBA" id="ARBA00023015"/>
    </source>
</evidence>
<dbReference type="PANTHER" id="PTHR23326">
    <property type="entry name" value="CCR4 NOT-RELATED"/>
    <property type="match status" value="1"/>
</dbReference>
<keyword evidence="5 10" id="KW-0678">Repressor</keyword>
<feature type="compositionally biased region" description="Low complexity" evidence="12">
    <location>
        <begin position="311"/>
        <end position="326"/>
    </location>
</feature>
<dbReference type="EMBL" id="OZ004253">
    <property type="protein sequence ID" value="CAK7892481.1"/>
    <property type="molecule type" value="Genomic_DNA"/>
</dbReference>
<sequence length="616" mass="69413">MSARKLQQEFDKTNKKIAEGLTAFDDIYDKLMTTEISSQKEKLESDLKKEIKKLQRSRDQLKTWLGDSSIKLDKNLLQENRTKIERAMDQFKDLEKSSKIKQFSNEGLELQSQKSRFGRPEDRKKEEASNYICDIIDQLNQQNEALEVEIHSLSVQLKKAKSSNVASLQSSIDDERYKVDRNVTHLTKLEKILRNLENDNLEPESIDEIKDDLEYYVENNQEEDYVEYDDFYDMLELSDDIVDDVQGSLVTLAVSSQAEKEDSSITTPVPAVEEKKQVVNVGSSKLSTPKVSIAPLNKKTSSTISIVTNGAGANSSSNNTSAQTGSGNVGWGPSSSTNSSLAGTPVKKGAKAFVASVQNPPPIASYTNIIKNATAEKQQPSQASTPTSTKAPPPGFRTESSPGSSTPIAQTSRSSPTTTQSPEISKVESTDVLEDSEIMSNEGKTFMETIPRLSTIPQSRLNNPLPFQSINQLLESSLLNCPDSFDAEKPRQYHPVNTHPSSVDFPQEPMYELNSSNMMKKFDNDTLFFCFYYSVGVDSLAKWNAAQELSRRGWIFNSDLKQWFSKDHSRNQSVTGIREDTNDSNSENYKYFDYEKTWLTRRRENYKFSPELRETF</sequence>
<feature type="compositionally biased region" description="Low complexity" evidence="12">
    <location>
        <begin position="377"/>
        <end position="390"/>
    </location>
</feature>
<keyword evidence="7 10" id="KW-0805">Transcription regulation</keyword>
<feature type="region of interest" description="Disordered" evidence="12">
    <location>
        <begin position="375"/>
        <end position="437"/>
    </location>
</feature>
<evidence type="ECO:0000256" key="3">
    <source>
        <dbReference type="ARBA" id="ARBA00007682"/>
    </source>
</evidence>
<dbReference type="Pfam" id="PF04153">
    <property type="entry name" value="NOT2_3_5_C"/>
    <property type="match status" value="1"/>
</dbReference>
<keyword evidence="16" id="KW-1185">Reference proteome</keyword>
<keyword evidence="9 10" id="KW-0539">Nucleus</keyword>
<evidence type="ECO:0000256" key="10">
    <source>
        <dbReference type="PIRNR" id="PIRNR005290"/>
    </source>
</evidence>
<comment type="similarity">
    <text evidence="3 10">Belongs to the CNOT2/3/5 family.</text>
</comment>
<evidence type="ECO:0000259" key="14">
    <source>
        <dbReference type="Pfam" id="PF04153"/>
    </source>
</evidence>
<dbReference type="PIRSF" id="PIRSF005290">
    <property type="entry name" value="NOT_su_3_5"/>
    <property type="match status" value="1"/>
</dbReference>
<dbReference type="Gene3D" id="2.30.30.1020">
    <property type="entry name" value="CCR4-NOT complex subunit 2/3/5, C-terminal domain"/>
    <property type="match status" value="1"/>
</dbReference>
<dbReference type="InterPro" id="IPR007207">
    <property type="entry name" value="Not_N"/>
</dbReference>
<name>A0ABP0E5H1_9ASCO</name>
<feature type="compositionally biased region" description="Polar residues" evidence="12">
    <location>
        <begin position="333"/>
        <end position="342"/>
    </location>
</feature>